<dbReference type="GO" id="GO:0005507">
    <property type="term" value="F:copper ion binding"/>
    <property type="evidence" value="ECO:0007669"/>
    <property type="project" value="InterPro"/>
</dbReference>
<dbReference type="InterPro" id="IPR024548">
    <property type="entry name" value="Cu2_monoox_C"/>
</dbReference>
<gene>
    <name evidence="3" type="ORF">HS960_17170</name>
</gene>
<dbReference type="InterPro" id="IPR036939">
    <property type="entry name" value="Cu2_ascorb_mOase_N_sf"/>
</dbReference>
<dbReference type="EMBL" id="CP058555">
    <property type="protein sequence ID" value="QMV69281.1"/>
    <property type="molecule type" value="Genomic_DNA"/>
</dbReference>
<dbReference type="AlphaFoldDB" id="A0A7G5E5K6"/>
<dbReference type="GO" id="GO:0009055">
    <property type="term" value="F:electron transfer activity"/>
    <property type="evidence" value="ECO:0007669"/>
    <property type="project" value="InterPro"/>
</dbReference>
<evidence type="ECO:0000313" key="3">
    <source>
        <dbReference type="EMBL" id="QMV69281.1"/>
    </source>
</evidence>
<reference evidence="3 4" key="1">
    <citation type="journal article" date="2020" name="G3 (Bethesda)">
        <title>CeMbio - The Caenorhabditis elegans Microbiome Resource.</title>
        <authorList>
            <person name="Dirksen P."/>
            <person name="Assie A."/>
            <person name="Zimmermann J."/>
            <person name="Zhang F."/>
            <person name="Tietje A.M."/>
            <person name="Marsh S.A."/>
            <person name="Felix M.A."/>
            <person name="Shapira M."/>
            <person name="Kaleta C."/>
            <person name="Schulenburg H."/>
            <person name="Samuel B."/>
        </authorList>
    </citation>
    <scope>NUCLEOTIDE SEQUENCE [LARGE SCALE GENOMIC DNA]</scope>
    <source>
        <strain evidence="3 4">BIGb0170</strain>
    </source>
</reference>
<proteinExistence type="predicted"/>
<accession>A0A7G5E5K6</accession>
<keyword evidence="1" id="KW-1015">Disulfide bond</keyword>
<dbReference type="GO" id="GO:0016715">
    <property type="term" value="F:oxidoreductase activity, acting on paired donors, with incorporation or reduction of molecular oxygen, reduced ascorbate as one donor, and incorporation of one atom of oxygen"/>
    <property type="evidence" value="ECO:0007669"/>
    <property type="project" value="InterPro"/>
</dbReference>
<dbReference type="Gene3D" id="1.10.760.10">
    <property type="entry name" value="Cytochrome c-like domain"/>
    <property type="match status" value="1"/>
</dbReference>
<feature type="domain" description="Copper type II ascorbate-dependent monooxygenase C-terminal" evidence="2">
    <location>
        <begin position="330"/>
        <end position="402"/>
    </location>
</feature>
<keyword evidence="4" id="KW-1185">Reference proteome</keyword>
<evidence type="ECO:0000313" key="4">
    <source>
        <dbReference type="Proteomes" id="UP000515450"/>
    </source>
</evidence>
<name>A0A7G5E5K6_9SPHI</name>
<sequence>MNKTAIYKVISSVLKTIFIVVGFIDTNSYAQSYYQDVEPIILSKCAPCHRPGEAAPFPLLTYNDISKRSNFIKKVITSGYMPPWTADNNYVHFSNDRSLTKKEIETVVNWIDNGVKKGKKSTTEISELYSITGYGRTPDLTLTALDTFTVKGNNKERFVEFKIPFELDQEQAIEGVEFFSNNKRLIHHANYSVQVISDPAIDIHQQPKFANHTDGNTIYTDPYRIFKRDMAYYGGWIPGSSPESYPEGIGWTMPKRGIILLSIHFSPTPIDEQSVNGIHLFFTKKPIKRKVTVVSFGSGGLGEKDIRPSFFMIPANQVKDYTLKFTNPTEDLSLLYIWPHMHYIGKSFKAYYTNNLGDTIPLVNIPKWDYRWQEMYRYKKFMKIPRGSTIHMECTYDNTEKNPFNPFNPPQNIYSYSNMQSDQEMMTMLLIYVPYKEDDEKLSTSPD</sequence>
<dbReference type="InterPro" id="IPR008977">
    <property type="entry name" value="PHM/PNGase_F_dom_sf"/>
</dbReference>
<evidence type="ECO:0000256" key="1">
    <source>
        <dbReference type="ARBA" id="ARBA00023157"/>
    </source>
</evidence>
<evidence type="ECO:0000259" key="2">
    <source>
        <dbReference type="Pfam" id="PF03712"/>
    </source>
</evidence>
<organism evidence="3 4">
    <name type="scientific">Sphingobacterium paramultivorum</name>
    <dbReference type="NCBI Taxonomy" id="2886510"/>
    <lineage>
        <taxon>Bacteria</taxon>
        <taxon>Pseudomonadati</taxon>
        <taxon>Bacteroidota</taxon>
        <taxon>Sphingobacteriia</taxon>
        <taxon>Sphingobacteriales</taxon>
        <taxon>Sphingobacteriaceae</taxon>
        <taxon>Sphingobacterium</taxon>
    </lineage>
</organism>
<dbReference type="InterPro" id="IPR036909">
    <property type="entry name" value="Cyt_c-like_dom_sf"/>
</dbReference>
<dbReference type="GO" id="GO:0020037">
    <property type="term" value="F:heme binding"/>
    <property type="evidence" value="ECO:0007669"/>
    <property type="project" value="InterPro"/>
</dbReference>
<dbReference type="Pfam" id="PF03712">
    <property type="entry name" value="Cu2_monoox_C"/>
    <property type="match status" value="1"/>
</dbReference>
<protein>
    <submittedName>
        <fullName evidence="3">Cytochrome c</fullName>
    </submittedName>
</protein>
<dbReference type="Gene3D" id="2.60.120.310">
    <property type="entry name" value="Copper type II, ascorbate-dependent monooxygenase, N-terminal domain"/>
    <property type="match status" value="1"/>
</dbReference>
<dbReference type="InterPro" id="IPR014784">
    <property type="entry name" value="Cu2_ascorb_mOase-like_C"/>
</dbReference>
<dbReference type="SUPFAM" id="SSF49742">
    <property type="entry name" value="PHM/PNGase F"/>
    <property type="match status" value="2"/>
</dbReference>
<dbReference type="Gene3D" id="2.60.120.230">
    <property type="match status" value="1"/>
</dbReference>
<dbReference type="Proteomes" id="UP000515450">
    <property type="component" value="Chromosome"/>
</dbReference>
<dbReference type="RefSeq" id="WP_182330166.1">
    <property type="nucleotide sequence ID" value="NZ_CP058555.1"/>
</dbReference>
<dbReference type="SUPFAM" id="SSF46626">
    <property type="entry name" value="Cytochrome c"/>
    <property type="match status" value="1"/>
</dbReference>